<dbReference type="SUPFAM" id="SSF47413">
    <property type="entry name" value="lambda repressor-like DNA-binding domains"/>
    <property type="match status" value="1"/>
</dbReference>
<dbReference type="PROSITE" id="PS50943">
    <property type="entry name" value="HTH_CROC1"/>
    <property type="match status" value="1"/>
</dbReference>
<gene>
    <name evidence="3" type="ORF">S03H2_47254</name>
</gene>
<dbReference type="InterPro" id="IPR010982">
    <property type="entry name" value="Lambda_DNA-bd_dom_sf"/>
</dbReference>
<reference evidence="3" key="1">
    <citation type="journal article" date="2014" name="Front. Microbiol.">
        <title>High frequency of phylogenetically diverse reductive dehalogenase-homologous genes in deep subseafloor sedimentary metagenomes.</title>
        <authorList>
            <person name="Kawai M."/>
            <person name="Futagami T."/>
            <person name="Toyoda A."/>
            <person name="Takaki Y."/>
            <person name="Nishi S."/>
            <person name="Hori S."/>
            <person name="Arai W."/>
            <person name="Tsubouchi T."/>
            <person name="Morono Y."/>
            <person name="Uchiyama I."/>
            <person name="Ito T."/>
            <person name="Fujiyama A."/>
            <person name="Inagaki F."/>
            <person name="Takami H."/>
        </authorList>
    </citation>
    <scope>NUCLEOTIDE SEQUENCE</scope>
    <source>
        <strain evidence="3">Expedition CK06-06</strain>
    </source>
</reference>
<dbReference type="InterPro" id="IPR001387">
    <property type="entry name" value="Cro/C1-type_HTH"/>
</dbReference>
<comment type="caution">
    <text evidence="3">The sequence shown here is derived from an EMBL/GenBank/DDBJ whole genome shotgun (WGS) entry which is preliminary data.</text>
</comment>
<dbReference type="CDD" id="cd00093">
    <property type="entry name" value="HTH_XRE"/>
    <property type="match status" value="1"/>
</dbReference>
<protein>
    <recommendedName>
        <fullName evidence="2">HTH cro/C1-type domain-containing protein</fullName>
    </recommendedName>
</protein>
<dbReference type="PANTHER" id="PTHR46558">
    <property type="entry name" value="TRACRIPTIONAL REGULATORY PROTEIN-RELATED-RELATED"/>
    <property type="match status" value="1"/>
</dbReference>
<keyword evidence="1" id="KW-0238">DNA-binding</keyword>
<dbReference type="GO" id="GO:0003677">
    <property type="term" value="F:DNA binding"/>
    <property type="evidence" value="ECO:0007669"/>
    <property type="project" value="UniProtKB-KW"/>
</dbReference>
<evidence type="ECO:0000256" key="1">
    <source>
        <dbReference type="ARBA" id="ARBA00023125"/>
    </source>
</evidence>
<name>X1HLF8_9ZZZZ</name>
<accession>X1HLF8</accession>
<proteinExistence type="predicted"/>
<organism evidence="3">
    <name type="scientific">marine sediment metagenome</name>
    <dbReference type="NCBI Taxonomy" id="412755"/>
    <lineage>
        <taxon>unclassified sequences</taxon>
        <taxon>metagenomes</taxon>
        <taxon>ecological metagenomes</taxon>
    </lineage>
</organism>
<dbReference type="PANTHER" id="PTHR46558:SF13">
    <property type="entry name" value="HTH-TYPE TRANSCRIPTIONAL REGULATOR IMMR"/>
    <property type="match status" value="1"/>
</dbReference>
<evidence type="ECO:0000259" key="2">
    <source>
        <dbReference type="PROSITE" id="PS50943"/>
    </source>
</evidence>
<dbReference type="Gene3D" id="1.10.260.40">
    <property type="entry name" value="lambda repressor-like DNA-binding domains"/>
    <property type="match status" value="1"/>
</dbReference>
<dbReference type="SMART" id="SM00530">
    <property type="entry name" value="HTH_XRE"/>
    <property type="match status" value="1"/>
</dbReference>
<evidence type="ECO:0000313" key="3">
    <source>
        <dbReference type="EMBL" id="GAH70322.1"/>
    </source>
</evidence>
<dbReference type="Pfam" id="PF01381">
    <property type="entry name" value="HTH_3"/>
    <property type="match status" value="1"/>
</dbReference>
<dbReference type="AlphaFoldDB" id="X1HLF8"/>
<feature type="domain" description="HTH cro/C1-type" evidence="2">
    <location>
        <begin position="17"/>
        <end position="71"/>
    </location>
</feature>
<sequence length="83" mass="9934">MSKTIYSENHRYIIKRLKKARKEADLSQKQVAKILHKTQSYISKIESGQRRIDIVQLKELARIYKKSLNFFIKKDVRAKKNKN</sequence>
<dbReference type="EMBL" id="BARU01029735">
    <property type="protein sequence ID" value="GAH70322.1"/>
    <property type="molecule type" value="Genomic_DNA"/>
</dbReference>